<proteinExistence type="inferred from homology"/>
<dbReference type="CDD" id="cd04186">
    <property type="entry name" value="GT_2_like_c"/>
    <property type="match status" value="1"/>
</dbReference>
<keyword evidence="3 5" id="KW-0808">Transferase</keyword>
<dbReference type="InterPro" id="IPR001173">
    <property type="entry name" value="Glyco_trans_2-like"/>
</dbReference>
<dbReference type="SUPFAM" id="SSF53448">
    <property type="entry name" value="Nucleotide-diphospho-sugar transferases"/>
    <property type="match status" value="1"/>
</dbReference>
<dbReference type="AlphaFoldDB" id="A0A1I2MV22"/>
<accession>A0A1I2MV22</accession>
<dbReference type="EMBL" id="FOOT01000001">
    <property type="protein sequence ID" value="SFF94760.1"/>
    <property type="molecule type" value="Genomic_DNA"/>
</dbReference>
<gene>
    <name evidence="5" type="ORF">SAMN05421739_101471</name>
</gene>
<protein>
    <submittedName>
        <fullName evidence="5">Glycosyltransferase, GT2 family</fullName>
    </submittedName>
</protein>
<dbReference type="PANTHER" id="PTHR43179">
    <property type="entry name" value="RHAMNOSYLTRANSFERASE WBBL"/>
    <property type="match status" value="1"/>
</dbReference>
<evidence type="ECO:0000259" key="4">
    <source>
        <dbReference type="Pfam" id="PF00535"/>
    </source>
</evidence>
<dbReference type="Gene3D" id="3.90.550.10">
    <property type="entry name" value="Spore Coat Polysaccharide Biosynthesis Protein SpsA, Chain A"/>
    <property type="match status" value="1"/>
</dbReference>
<dbReference type="OrthoDB" id="9771846at2"/>
<evidence type="ECO:0000313" key="5">
    <source>
        <dbReference type="EMBL" id="SFF94760.1"/>
    </source>
</evidence>
<keyword evidence="2" id="KW-0328">Glycosyltransferase</keyword>
<dbReference type="Proteomes" id="UP000198724">
    <property type="component" value="Unassembled WGS sequence"/>
</dbReference>
<dbReference type="GO" id="GO:0016757">
    <property type="term" value="F:glycosyltransferase activity"/>
    <property type="evidence" value="ECO:0007669"/>
    <property type="project" value="UniProtKB-KW"/>
</dbReference>
<dbReference type="PANTHER" id="PTHR43179:SF12">
    <property type="entry name" value="GALACTOFURANOSYLTRANSFERASE GLFT2"/>
    <property type="match status" value="1"/>
</dbReference>
<evidence type="ECO:0000256" key="1">
    <source>
        <dbReference type="ARBA" id="ARBA00006739"/>
    </source>
</evidence>
<comment type="similarity">
    <text evidence="1">Belongs to the glycosyltransferase 2 family.</text>
</comment>
<name>A0A1I2MV22_9BACT</name>
<sequence>MDYKTPHTAVVILNWNGLKHLQQFLPSVVANSGNAEIIVADNASSDGSIPFLQEHYPQVRLILLSENFGFCEGYNKALQQVDAQYYVLLNSDVEVPPGWTEPIIALMEQDQTIAVCQPKILAQQHPGYFEYAGAGGGMLDALAYPYCRGRLFETLEEDKGQYDDVQEVFWATGACMFVRAEAYHKLGGLEPAFFAHMEEIDFCWRAKNAGYKVMYNGHSRVYHVGGGTLHKSNPRKTYLNFRNGLALLFKNIPTRELVMAMLIRILLDWVAALRMVIAGQTKDAKAVLDAHADLLRNRTYWRRQRKEQQPKGNFPYISGVYKGSIVWQYFIRQKRTVREL</sequence>
<evidence type="ECO:0000313" key="6">
    <source>
        <dbReference type="Proteomes" id="UP000198724"/>
    </source>
</evidence>
<dbReference type="RefSeq" id="WP_092098632.1">
    <property type="nucleotide sequence ID" value="NZ_FOOT01000001.1"/>
</dbReference>
<evidence type="ECO:0000256" key="3">
    <source>
        <dbReference type="ARBA" id="ARBA00022679"/>
    </source>
</evidence>
<dbReference type="Pfam" id="PF00535">
    <property type="entry name" value="Glycos_transf_2"/>
    <property type="match status" value="1"/>
</dbReference>
<evidence type="ECO:0000256" key="2">
    <source>
        <dbReference type="ARBA" id="ARBA00022676"/>
    </source>
</evidence>
<organism evidence="5 6">
    <name type="scientific">Pontibacter chinhatensis</name>
    <dbReference type="NCBI Taxonomy" id="1436961"/>
    <lineage>
        <taxon>Bacteria</taxon>
        <taxon>Pseudomonadati</taxon>
        <taxon>Bacteroidota</taxon>
        <taxon>Cytophagia</taxon>
        <taxon>Cytophagales</taxon>
        <taxon>Hymenobacteraceae</taxon>
        <taxon>Pontibacter</taxon>
    </lineage>
</organism>
<reference evidence="6" key="1">
    <citation type="submission" date="2016-10" db="EMBL/GenBank/DDBJ databases">
        <authorList>
            <person name="Varghese N."/>
            <person name="Submissions S."/>
        </authorList>
    </citation>
    <scope>NUCLEOTIDE SEQUENCE [LARGE SCALE GENOMIC DNA]</scope>
    <source>
        <strain evidence="6">LP51</strain>
    </source>
</reference>
<dbReference type="STRING" id="1436961.SAMN05421739_101471"/>
<keyword evidence="6" id="KW-1185">Reference proteome</keyword>
<dbReference type="InterPro" id="IPR029044">
    <property type="entry name" value="Nucleotide-diphossugar_trans"/>
</dbReference>
<feature type="domain" description="Glycosyltransferase 2-like" evidence="4">
    <location>
        <begin position="10"/>
        <end position="183"/>
    </location>
</feature>